<dbReference type="SUPFAM" id="SSF53218">
    <property type="entry name" value="Molybdenum cofactor biosynthesis proteins"/>
    <property type="match status" value="1"/>
</dbReference>
<dbReference type="NCBIfam" id="TIGR00177">
    <property type="entry name" value="molyb_syn"/>
    <property type="match status" value="1"/>
</dbReference>
<dbReference type="AlphaFoldDB" id="A0AAW3ZTG7"/>
<comment type="pathway">
    <text evidence="1">Cofactor biosynthesis; molybdopterin biosynthesis.</text>
</comment>
<accession>A0AAW3ZTG7</accession>
<evidence type="ECO:0000256" key="2">
    <source>
        <dbReference type="ARBA" id="ARBA00023150"/>
    </source>
</evidence>
<name>A0AAW3ZTG7_9GAMM</name>
<dbReference type="PANTHER" id="PTHR43764">
    <property type="entry name" value="MOLYBDENUM COFACTOR BIOSYNTHESIS"/>
    <property type="match status" value="1"/>
</dbReference>
<dbReference type="Pfam" id="PF00994">
    <property type="entry name" value="MoCF_biosynth"/>
    <property type="match status" value="1"/>
</dbReference>
<evidence type="ECO:0000259" key="3">
    <source>
        <dbReference type="SMART" id="SM00852"/>
    </source>
</evidence>
<dbReference type="RefSeq" id="WP_192030871.1">
    <property type="nucleotide sequence ID" value="NZ_JACYTR010000052.1"/>
</dbReference>
<dbReference type="InterPro" id="IPR036425">
    <property type="entry name" value="MoaB/Mog-like_dom_sf"/>
</dbReference>
<dbReference type="PANTHER" id="PTHR43764:SF1">
    <property type="entry name" value="MOLYBDOPTERIN MOLYBDOTRANSFERASE"/>
    <property type="match status" value="1"/>
</dbReference>
<evidence type="ECO:0000256" key="1">
    <source>
        <dbReference type="ARBA" id="ARBA00005046"/>
    </source>
</evidence>
<comment type="caution">
    <text evidence="4">The sequence shown here is derived from an EMBL/GenBank/DDBJ whole genome shotgun (WGS) entry which is preliminary data.</text>
</comment>
<dbReference type="SMART" id="SM00852">
    <property type="entry name" value="MoCF_biosynth"/>
    <property type="match status" value="1"/>
</dbReference>
<sequence>MSSDWLTVPVLGNASPALRQRARGVARGELVLQAESDPASLAAELHTALFGLCQVACRDAVLRPNCALNTVAPGQIQHLRLLLPMIQDRRVRVYCEVKADQLEGLAVSAMAGLGAALLVLHQWFHQQGRSARIDSQQILLEEANRGALLYSTLDDHERRLLKPKAALQLPACRAAVLVLSDRAADGRYADRSGPILLDGLQQLGADIAEYRVLPDETDLIQQHMVALEAQGVRLCLLSGGTGLGPRDCTPDALSALGLREVPGFGELFRHATSEITPLAWLSRASAYQFNRMLILALPGNPRAVAEGWEVWQPLLDHALAMVEGGSHP</sequence>
<reference evidence="4 5" key="1">
    <citation type="submission" date="2020-09" db="EMBL/GenBank/DDBJ databases">
        <title>Pseudoxanthomonas sp. CAU 1598 isolated from sand of Yaerae Beach.</title>
        <authorList>
            <person name="Kim W."/>
        </authorList>
    </citation>
    <scope>NUCLEOTIDE SEQUENCE [LARGE SCALE GENOMIC DNA]</scope>
    <source>
        <strain evidence="4 5">CAU 1598</strain>
    </source>
</reference>
<dbReference type="InterPro" id="IPR001453">
    <property type="entry name" value="MoaB/Mog_dom"/>
</dbReference>
<proteinExistence type="predicted"/>
<organism evidence="4 5">
    <name type="scientific">Pseudomarimonas arenosa</name>
    <dbReference type="NCBI Taxonomy" id="2774145"/>
    <lineage>
        <taxon>Bacteria</taxon>
        <taxon>Pseudomonadati</taxon>
        <taxon>Pseudomonadota</taxon>
        <taxon>Gammaproteobacteria</taxon>
        <taxon>Lysobacterales</taxon>
        <taxon>Lysobacteraceae</taxon>
        <taxon>Pseudomarimonas</taxon>
    </lineage>
</organism>
<dbReference type="GO" id="GO:0006777">
    <property type="term" value="P:Mo-molybdopterin cofactor biosynthetic process"/>
    <property type="evidence" value="ECO:0007669"/>
    <property type="project" value="UniProtKB-KW"/>
</dbReference>
<gene>
    <name evidence="4" type="ORF">IFO71_17040</name>
</gene>
<dbReference type="EMBL" id="JACYTR010000052">
    <property type="protein sequence ID" value="MBD8527451.1"/>
    <property type="molecule type" value="Genomic_DNA"/>
</dbReference>
<dbReference type="Proteomes" id="UP000613768">
    <property type="component" value="Unassembled WGS sequence"/>
</dbReference>
<dbReference type="Gene3D" id="3.40.980.10">
    <property type="entry name" value="MoaB/Mog-like domain"/>
    <property type="match status" value="1"/>
</dbReference>
<keyword evidence="2" id="KW-0501">Molybdenum cofactor biosynthesis</keyword>
<evidence type="ECO:0000313" key="5">
    <source>
        <dbReference type="Proteomes" id="UP000613768"/>
    </source>
</evidence>
<protein>
    <submittedName>
        <fullName evidence="4">Bifunctional molybdenum cofactor biosynthesis protein MoaC/MoaB</fullName>
    </submittedName>
</protein>
<dbReference type="CDD" id="cd00886">
    <property type="entry name" value="MogA_MoaB"/>
    <property type="match status" value="1"/>
</dbReference>
<dbReference type="InterPro" id="IPR051920">
    <property type="entry name" value="MPT_Adenylyltrnsfr/MoaC-Rel"/>
</dbReference>
<feature type="domain" description="MoaB/Mog" evidence="3">
    <location>
        <begin position="175"/>
        <end position="318"/>
    </location>
</feature>
<keyword evidence="5" id="KW-1185">Reference proteome</keyword>
<evidence type="ECO:0000313" key="4">
    <source>
        <dbReference type="EMBL" id="MBD8527451.1"/>
    </source>
</evidence>